<gene>
    <name evidence="11" type="ORF">PSACC_02157</name>
</gene>
<dbReference type="GO" id="GO:0000407">
    <property type="term" value="C:phagophore assembly site"/>
    <property type="evidence" value="ECO:0007669"/>
    <property type="project" value="TreeGrafter"/>
</dbReference>
<dbReference type="InterPro" id="IPR011009">
    <property type="entry name" value="Kinase-like_dom_sf"/>
</dbReference>
<dbReference type="InterPro" id="IPR001263">
    <property type="entry name" value="PI3K_accessory_dom"/>
</dbReference>
<dbReference type="PANTHER" id="PTHR10048:SF7">
    <property type="entry name" value="PHOSPHATIDYLINOSITOL 3-KINASE CATALYTIC SUBUNIT TYPE 3"/>
    <property type="match status" value="1"/>
</dbReference>
<keyword evidence="5 11" id="KW-0418">Kinase</keyword>
<dbReference type="GO" id="GO:0000045">
    <property type="term" value="P:autophagosome assembly"/>
    <property type="evidence" value="ECO:0007669"/>
    <property type="project" value="TreeGrafter"/>
</dbReference>
<dbReference type="GO" id="GO:0048015">
    <property type="term" value="P:phosphatidylinositol-mediated signaling"/>
    <property type="evidence" value="ECO:0007669"/>
    <property type="project" value="TreeGrafter"/>
</dbReference>
<dbReference type="STRING" id="1246581.A0A2H9TK36"/>
<dbReference type="GO" id="GO:0005777">
    <property type="term" value="C:peroxisome"/>
    <property type="evidence" value="ECO:0007669"/>
    <property type="project" value="TreeGrafter"/>
</dbReference>
<dbReference type="GO" id="GO:0034271">
    <property type="term" value="C:phosphatidylinositol 3-kinase complex, class III, type I"/>
    <property type="evidence" value="ECO:0007669"/>
    <property type="project" value="TreeGrafter"/>
</dbReference>
<evidence type="ECO:0000259" key="8">
    <source>
        <dbReference type="PROSITE" id="PS50290"/>
    </source>
</evidence>
<dbReference type="AlphaFoldDB" id="A0A2H9TK36"/>
<keyword evidence="6" id="KW-0067">ATP-binding</keyword>
<keyword evidence="12" id="KW-1185">Reference proteome</keyword>
<comment type="similarity">
    <text evidence="1">Belongs to the PI3/PI4-kinase family. Type III PI4K subfamily.</text>
</comment>
<dbReference type="GO" id="GO:0005524">
    <property type="term" value="F:ATP binding"/>
    <property type="evidence" value="ECO:0007669"/>
    <property type="project" value="UniProtKB-KW"/>
</dbReference>
<dbReference type="PIRSF" id="PIRSF000587">
    <property type="entry name" value="PI3K_Vps34"/>
    <property type="match status" value="1"/>
</dbReference>
<dbReference type="EMBL" id="MTSL01000149">
    <property type="protein sequence ID" value="PJF18010.1"/>
    <property type="molecule type" value="Genomic_DNA"/>
</dbReference>
<feature type="domain" description="C2 PI3K-type" evidence="10">
    <location>
        <begin position="1"/>
        <end position="94"/>
    </location>
</feature>
<dbReference type="InterPro" id="IPR036940">
    <property type="entry name" value="PI3/4_kinase_cat_sf"/>
</dbReference>
<dbReference type="SMART" id="SM00146">
    <property type="entry name" value="PI3Kc"/>
    <property type="match status" value="1"/>
</dbReference>
<sequence>MNPTSCLILSLVQRDTQKILAGTTLYLFNTTEKQKHILRQGHYKLMLWTSPAEFPSDPSNCKTDGIPDYSSLSGEFQKLNLLEQVVDQSFVDAESEMGLDPVEKYWKKYRRTVHDDPRDHEPSAMAYEYLMALPKVVQIVDWEDREEVEMIRDVLLTWDPPSPWTCLELMSVEGPILSEDVNLIWAAAFSRSIYSMDLDMMTLIFPCMLEYFKRISHYQDFYPDAEGDEEGVKQAKNAVNLLGDFLVEKALEWPSFAQLLFWQLKVRSKEISAGKESRDNIFARLLGLLLHRFQKTVETAQLMQSLFKQEHLFKKMSLLFRDTRLVRLNRHQRISLLKEVTSDPKNGILSFTTLSLPYDVNIKVTGTLPDKLLIFKSTAMPVKVSFVTTDIREHSIIVKAGEDMRQDALILGVLRLMDVIWKRNCLDLKVTPYRCIALSLTEGMLEFIPSEPLSNIIAAYGGSVLAYLSAASMNPSLASLASTFDLVERSSSGGNLPPSASAPEEVLDNFVKNFSYLFGNDPKPFPPPMKLCKEMVETMGGPTGPLFYRFKLLCFAAFSLLRRHARLLISFLALSSDPVGTRYVHDRLMLDLEELDALLALERLIDESMTALFPKVFETLHKWAQYWRR</sequence>
<dbReference type="Pfam" id="PF00454">
    <property type="entry name" value="PI3_PI4_kinase"/>
    <property type="match status" value="1"/>
</dbReference>
<accession>A0A2H9TK36</accession>
<evidence type="ECO:0000256" key="4">
    <source>
        <dbReference type="ARBA" id="ARBA00022741"/>
    </source>
</evidence>
<dbReference type="Proteomes" id="UP000240830">
    <property type="component" value="Unassembled WGS sequence"/>
</dbReference>
<protein>
    <recommendedName>
        <fullName evidence="2">phosphatidylinositol 3-kinase</fullName>
        <ecNumber evidence="2">2.7.1.137</ecNumber>
    </recommendedName>
</protein>
<dbReference type="InterPro" id="IPR002420">
    <property type="entry name" value="PI3K-type_C2_dom"/>
</dbReference>
<evidence type="ECO:0000259" key="9">
    <source>
        <dbReference type="PROSITE" id="PS51545"/>
    </source>
</evidence>
<evidence type="ECO:0000256" key="3">
    <source>
        <dbReference type="ARBA" id="ARBA00022679"/>
    </source>
</evidence>
<feature type="domain" description="PI3K/PI4K catalytic" evidence="8">
    <location>
        <begin position="368"/>
        <end position="624"/>
    </location>
</feature>
<reference evidence="11 12" key="1">
    <citation type="submission" date="2016-10" db="EMBL/GenBank/DDBJ databases">
        <title>The genome of Paramicrosporidium saccamoebae is the missing link in understanding Cryptomycota and Microsporidia evolution.</title>
        <authorList>
            <person name="Quandt C.A."/>
            <person name="Beaudet D."/>
            <person name="Corsaro D."/>
            <person name="Michel R."/>
            <person name="Corradi N."/>
            <person name="James T."/>
        </authorList>
    </citation>
    <scope>NUCLEOTIDE SEQUENCE [LARGE SCALE GENOMIC DNA]</scope>
    <source>
        <strain evidence="11 12">KSL3</strain>
    </source>
</reference>
<feature type="domain" description="PIK helical" evidence="9">
    <location>
        <begin position="68"/>
        <end position="288"/>
    </location>
</feature>
<evidence type="ECO:0000313" key="12">
    <source>
        <dbReference type="Proteomes" id="UP000240830"/>
    </source>
</evidence>
<organism evidence="11 12">
    <name type="scientific">Paramicrosporidium saccamoebae</name>
    <dbReference type="NCBI Taxonomy" id="1246581"/>
    <lineage>
        <taxon>Eukaryota</taxon>
        <taxon>Fungi</taxon>
        <taxon>Fungi incertae sedis</taxon>
        <taxon>Cryptomycota</taxon>
        <taxon>Cryptomycota incertae sedis</taxon>
        <taxon>Paramicrosporidium</taxon>
    </lineage>
</organism>
<dbReference type="GO" id="GO:0006897">
    <property type="term" value="P:endocytosis"/>
    <property type="evidence" value="ECO:0007669"/>
    <property type="project" value="TreeGrafter"/>
</dbReference>
<dbReference type="InterPro" id="IPR016024">
    <property type="entry name" value="ARM-type_fold"/>
</dbReference>
<evidence type="ECO:0000259" key="10">
    <source>
        <dbReference type="PROSITE" id="PS51547"/>
    </source>
</evidence>
<evidence type="ECO:0000256" key="7">
    <source>
        <dbReference type="ARBA" id="ARBA00023985"/>
    </source>
</evidence>
<dbReference type="GO" id="GO:0016303">
    <property type="term" value="F:1-phosphatidylinositol-3-kinase activity"/>
    <property type="evidence" value="ECO:0007669"/>
    <property type="project" value="UniProtKB-EC"/>
</dbReference>
<dbReference type="OrthoDB" id="67688at2759"/>
<dbReference type="Gene3D" id="1.10.1070.11">
    <property type="entry name" value="Phosphatidylinositol 3-/4-kinase, catalytic domain"/>
    <property type="match status" value="1"/>
</dbReference>
<comment type="caution">
    <text evidence="11">The sequence shown here is derived from an EMBL/GenBank/DDBJ whole genome shotgun (WGS) entry which is preliminary data.</text>
</comment>
<proteinExistence type="inferred from homology"/>
<dbReference type="GO" id="GO:0005768">
    <property type="term" value="C:endosome"/>
    <property type="evidence" value="ECO:0007669"/>
    <property type="project" value="TreeGrafter"/>
</dbReference>
<dbReference type="PANTHER" id="PTHR10048">
    <property type="entry name" value="PHOSPHATIDYLINOSITOL KINASE"/>
    <property type="match status" value="1"/>
</dbReference>
<evidence type="ECO:0000256" key="6">
    <source>
        <dbReference type="ARBA" id="ARBA00022840"/>
    </source>
</evidence>
<evidence type="ECO:0000313" key="11">
    <source>
        <dbReference type="EMBL" id="PJF18010.1"/>
    </source>
</evidence>
<dbReference type="GO" id="GO:0034272">
    <property type="term" value="C:phosphatidylinositol 3-kinase complex, class III, type II"/>
    <property type="evidence" value="ECO:0007669"/>
    <property type="project" value="TreeGrafter"/>
</dbReference>
<dbReference type="InterPro" id="IPR015433">
    <property type="entry name" value="PI3/4_kinase"/>
</dbReference>
<evidence type="ECO:0000256" key="1">
    <source>
        <dbReference type="ARBA" id="ARBA00006209"/>
    </source>
</evidence>
<dbReference type="SUPFAM" id="SSF48371">
    <property type="entry name" value="ARM repeat"/>
    <property type="match status" value="1"/>
</dbReference>
<evidence type="ECO:0000256" key="5">
    <source>
        <dbReference type="ARBA" id="ARBA00022777"/>
    </source>
</evidence>
<dbReference type="InterPro" id="IPR000403">
    <property type="entry name" value="PI3/4_kinase_cat_dom"/>
</dbReference>
<dbReference type="EC" id="2.7.1.137" evidence="2"/>
<dbReference type="PROSITE" id="PS51547">
    <property type="entry name" value="C2_PI3K"/>
    <property type="match status" value="1"/>
</dbReference>
<dbReference type="SUPFAM" id="SSF56112">
    <property type="entry name" value="Protein kinase-like (PK-like)"/>
    <property type="match status" value="1"/>
</dbReference>
<dbReference type="Gene3D" id="1.25.40.70">
    <property type="entry name" value="Phosphatidylinositol 3-kinase, accessory domain (PIK)"/>
    <property type="match status" value="1"/>
</dbReference>
<dbReference type="InterPro" id="IPR042236">
    <property type="entry name" value="PI3K_accessory_sf"/>
</dbReference>
<dbReference type="InterPro" id="IPR008290">
    <property type="entry name" value="PI3K_Vps34"/>
</dbReference>
<dbReference type="PROSITE" id="PS51545">
    <property type="entry name" value="PIK_HELICAL"/>
    <property type="match status" value="1"/>
</dbReference>
<keyword evidence="3" id="KW-0808">Transferase</keyword>
<comment type="catalytic activity">
    <reaction evidence="7">
        <text>a 1,2-diacyl-sn-glycero-3-phospho-(1D-myo-inositol) + ATP = a 1,2-diacyl-sn-glycero-3-phospho-(1D-myo-inositol-3-phosphate) + ADP + H(+)</text>
        <dbReference type="Rhea" id="RHEA:12709"/>
        <dbReference type="ChEBI" id="CHEBI:15378"/>
        <dbReference type="ChEBI" id="CHEBI:30616"/>
        <dbReference type="ChEBI" id="CHEBI:57880"/>
        <dbReference type="ChEBI" id="CHEBI:58088"/>
        <dbReference type="ChEBI" id="CHEBI:456216"/>
        <dbReference type="EC" id="2.7.1.137"/>
    </reaction>
    <physiologicalReaction direction="left-to-right" evidence="7">
        <dbReference type="Rhea" id="RHEA:12710"/>
    </physiologicalReaction>
</comment>
<dbReference type="Gene3D" id="3.30.1010.10">
    <property type="entry name" value="Phosphatidylinositol 3-kinase Catalytic Subunit, Chain A, domain 4"/>
    <property type="match status" value="1"/>
</dbReference>
<keyword evidence="4" id="KW-0547">Nucleotide-binding</keyword>
<dbReference type="PROSITE" id="PS50290">
    <property type="entry name" value="PI3_4_KINASE_3"/>
    <property type="match status" value="1"/>
</dbReference>
<name>A0A2H9TK36_9FUNG</name>
<evidence type="ECO:0000256" key="2">
    <source>
        <dbReference type="ARBA" id="ARBA00012073"/>
    </source>
</evidence>